<proteinExistence type="predicted"/>
<dbReference type="RefSeq" id="WP_145364094.1">
    <property type="nucleotide sequence ID" value="NZ_CP036268.1"/>
</dbReference>
<feature type="transmembrane region" description="Helical" evidence="6">
    <location>
        <begin position="335"/>
        <end position="358"/>
    </location>
</feature>
<feature type="transmembrane region" description="Helical" evidence="6">
    <location>
        <begin position="53"/>
        <end position="77"/>
    </location>
</feature>
<dbReference type="OrthoDB" id="238655at2"/>
<keyword evidence="3 6" id="KW-0812">Transmembrane</keyword>
<dbReference type="PANTHER" id="PTHR33529:SF6">
    <property type="entry name" value="YJGP_YJGQ FAMILY PERMEASE"/>
    <property type="match status" value="1"/>
</dbReference>
<evidence type="ECO:0000256" key="2">
    <source>
        <dbReference type="ARBA" id="ARBA00022475"/>
    </source>
</evidence>
<feature type="transmembrane region" description="Helical" evidence="6">
    <location>
        <begin position="89"/>
        <end position="114"/>
    </location>
</feature>
<feature type="transmembrane region" description="Helical" evidence="6">
    <location>
        <begin position="370"/>
        <end position="387"/>
    </location>
</feature>
<accession>A0A517R2G1</accession>
<sequence>MRLLQRHILFELLKTFAVLLSILTVLLVFVGVFREVQESGLGGEQVLQILPFIVPSTMPFTIPATMLLTVCLVYGRIAANQEVTAAKAAGINVISLLAPAFVLAFLLSFASLILTDQVMPWAVENIHRIVANAVEEIFLDVLRSRHQMTDPQRGISITVMGVEDKRLIRPTFRYAPQGRSPVLIQAEEAELHFDVKNKQVLVELVHGFLDMPGDRQAWFNRRTQPFPLPEQMQVTKARHLSIRTINERVGIVTAELKQLRAERAFDSAFGLTVGEVERLSNANYLHFENVHETPRVTEREQLLTEKHSRFALAASCFFFVLMGAPYSIMQARKHFLTVFIICFVPILLGYYPMMLGLMNMAKRGEIDPTWSVWVANLTLLLISIWMIRRVLRN</sequence>
<dbReference type="GO" id="GO:0015920">
    <property type="term" value="P:lipopolysaccharide transport"/>
    <property type="evidence" value="ECO:0007669"/>
    <property type="project" value="TreeGrafter"/>
</dbReference>
<feature type="transmembrane region" description="Helical" evidence="6">
    <location>
        <begin position="12"/>
        <end position="33"/>
    </location>
</feature>
<name>A0A517R2G1_9PLAN</name>
<dbReference type="Pfam" id="PF03739">
    <property type="entry name" value="LptF_LptG"/>
    <property type="match status" value="1"/>
</dbReference>
<comment type="subcellular location">
    <subcellularLocation>
        <location evidence="1">Cell membrane</location>
        <topology evidence="1">Multi-pass membrane protein</topology>
    </subcellularLocation>
</comment>
<dbReference type="KEGG" id="svp:Pan189_24180"/>
<dbReference type="Proteomes" id="UP000317318">
    <property type="component" value="Chromosome"/>
</dbReference>
<keyword evidence="5 6" id="KW-0472">Membrane</keyword>
<keyword evidence="2" id="KW-1003">Cell membrane</keyword>
<evidence type="ECO:0000256" key="6">
    <source>
        <dbReference type="SAM" id="Phobius"/>
    </source>
</evidence>
<dbReference type="AlphaFoldDB" id="A0A517R2G1"/>
<organism evidence="7 8">
    <name type="scientific">Stratiformator vulcanicus</name>
    <dbReference type="NCBI Taxonomy" id="2527980"/>
    <lineage>
        <taxon>Bacteria</taxon>
        <taxon>Pseudomonadati</taxon>
        <taxon>Planctomycetota</taxon>
        <taxon>Planctomycetia</taxon>
        <taxon>Planctomycetales</taxon>
        <taxon>Planctomycetaceae</taxon>
        <taxon>Stratiformator</taxon>
    </lineage>
</organism>
<evidence type="ECO:0000256" key="5">
    <source>
        <dbReference type="ARBA" id="ARBA00023136"/>
    </source>
</evidence>
<gene>
    <name evidence="7" type="ORF">Pan189_24180</name>
</gene>
<reference evidence="7 8" key="1">
    <citation type="submission" date="2019-02" db="EMBL/GenBank/DDBJ databases">
        <title>Deep-cultivation of Planctomycetes and their phenomic and genomic characterization uncovers novel biology.</title>
        <authorList>
            <person name="Wiegand S."/>
            <person name="Jogler M."/>
            <person name="Boedeker C."/>
            <person name="Pinto D."/>
            <person name="Vollmers J."/>
            <person name="Rivas-Marin E."/>
            <person name="Kohn T."/>
            <person name="Peeters S.H."/>
            <person name="Heuer A."/>
            <person name="Rast P."/>
            <person name="Oberbeckmann S."/>
            <person name="Bunk B."/>
            <person name="Jeske O."/>
            <person name="Meyerdierks A."/>
            <person name="Storesund J.E."/>
            <person name="Kallscheuer N."/>
            <person name="Luecker S."/>
            <person name="Lage O.M."/>
            <person name="Pohl T."/>
            <person name="Merkel B.J."/>
            <person name="Hornburger P."/>
            <person name="Mueller R.-W."/>
            <person name="Bruemmer F."/>
            <person name="Labrenz M."/>
            <person name="Spormann A.M."/>
            <person name="Op den Camp H."/>
            <person name="Overmann J."/>
            <person name="Amann R."/>
            <person name="Jetten M.S.M."/>
            <person name="Mascher T."/>
            <person name="Medema M.H."/>
            <person name="Devos D.P."/>
            <person name="Kaster A.-K."/>
            <person name="Ovreas L."/>
            <person name="Rohde M."/>
            <person name="Galperin M.Y."/>
            <person name="Jogler C."/>
        </authorList>
    </citation>
    <scope>NUCLEOTIDE SEQUENCE [LARGE SCALE GENOMIC DNA]</scope>
    <source>
        <strain evidence="7 8">Pan189</strain>
    </source>
</reference>
<feature type="transmembrane region" description="Helical" evidence="6">
    <location>
        <begin position="310"/>
        <end position="328"/>
    </location>
</feature>
<evidence type="ECO:0000313" key="8">
    <source>
        <dbReference type="Proteomes" id="UP000317318"/>
    </source>
</evidence>
<dbReference type="GO" id="GO:0043190">
    <property type="term" value="C:ATP-binding cassette (ABC) transporter complex"/>
    <property type="evidence" value="ECO:0007669"/>
    <property type="project" value="TreeGrafter"/>
</dbReference>
<evidence type="ECO:0000256" key="1">
    <source>
        <dbReference type="ARBA" id="ARBA00004651"/>
    </source>
</evidence>
<dbReference type="EMBL" id="CP036268">
    <property type="protein sequence ID" value="QDT38033.1"/>
    <property type="molecule type" value="Genomic_DNA"/>
</dbReference>
<evidence type="ECO:0000256" key="3">
    <source>
        <dbReference type="ARBA" id="ARBA00022692"/>
    </source>
</evidence>
<keyword evidence="4 6" id="KW-1133">Transmembrane helix</keyword>
<dbReference type="InterPro" id="IPR005495">
    <property type="entry name" value="LptG/LptF_permease"/>
</dbReference>
<protein>
    <submittedName>
        <fullName evidence="7">Putative permease YjgP/YjgQ family protein</fullName>
    </submittedName>
</protein>
<evidence type="ECO:0000313" key="7">
    <source>
        <dbReference type="EMBL" id="QDT38033.1"/>
    </source>
</evidence>
<dbReference type="PANTHER" id="PTHR33529">
    <property type="entry name" value="SLR0882 PROTEIN-RELATED"/>
    <property type="match status" value="1"/>
</dbReference>
<evidence type="ECO:0000256" key="4">
    <source>
        <dbReference type="ARBA" id="ARBA00022989"/>
    </source>
</evidence>
<keyword evidence="8" id="KW-1185">Reference proteome</keyword>